<keyword evidence="2" id="KW-0489">Methyltransferase</keyword>
<dbReference type="EMBL" id="OX365700">
    <property type="protein sequence ID" value="CAI4033726.1"/>
    <property type="molecule type" value="Genomic_DNA"/>
</dbReference>
<organism evidence="2 3">
    <name type="scientific">Nitrospira tepida</name>
    <dbReference type="NCBI Taxonomy" id="2973512"/>
    <lineage>
        <taxon>Bacteria</taxon>
        <taxon>Pseudomonadati</taxon>
        <taxon>Nitrospirota</taxon>
        <taxon>Nitrospiria</taxon>
        <taxon>Nitrospirales</taxon>
        <taxon>Nitrospiraceae</taxon>
        <taxon>Nitrospira</taxon>
    </lineage>
</organism>
<evidence type="ECO:0000313" key="3">
    <source>
        <dbReference type="Proteomes" id="UP001179121"/>
    </source>
</evidence>
<proteinExistence type="predicted"/>
<dbReference type="PANTHER" id="PTHR40082:SF1">
    <property type="entry name" value="BLR5956 PROTEIN"/>
    <property type="match status" value="1"/>
</dbReference>
<protein>
    <submittedName>
        <fullName evidence="2">Uroporphyrinogen III methyltransferase</fullName>
    </submittedName>
</protein>
<evidence type="ECO:0000259" key="1">
    <source>
        <dbReference type="Pfam" id="PF02602"/>
    </source>
</evidence>
<dbReference type="GO" id="GO:0008168">
    <property type="term" value="F:methyltransferase activity"/>
    <property type="evidence" value="ECO:0007669"/>
    <property type="project" value="UniProtKB-KW"/>
</dbReference>
<dbReference type="RefSeq" id="WP_289271162.1">
    <property type="nucleotide sequence ID" value="NZ_OX365700.1"/>
</dbReference>
<gene>
    <name evidence="2" type="ORF">DNFV4_04168</name>
</gene>
<dbReference type="Proteomes" id="UP001179121">
    <property type="component" value="Chromosome"/>
</dbReference>
<keyword evidence="2" id="KW-0808">Transferase</keyword>
<dbReference type="GO" id="GO:0004852">
    <property type="term" value="F:uroporphyrinogen-III synthase activity"/>
    <property type="evidence" value="ECO:0007669"/>
    <property type="project" value="InterPro"/>
</dbReference>
<dbReference type="GO" id="GO:0032259">
    <property type="term" value="P:methylation"/>
    <property type="evidence" value="ECO:0007669"/>
    <property type="project" value="UniProtKB-KW"/>
</dbReference>
<accession>A0AA86N394</accession>
<dbReference type="KEGG" id="nti:DNFV4_04168"/>
<dbReference type="InterPro" id="IPR036108">
    <property type="entry name" value="4pyrrol_syn_uPrphyn_synt_sf"/>
</dbReference>
<dbReference type="SUPFAM" id="SSF69618">
    <property type="entry name" value="HemD-like"/>
    <property type="match status" value="1"/>
</dbReference>
<dbReference type="AlphaFoldDB" id="A0AA86N394"/>
<dbReference type="Gene3D" id="3.40.50.10090">
    <property type="match status" value="2"/>
</dbReference>
<dbReference type="InterPro" id="IPR003754">
    <property type="entry name" value="4pyrrol_synth_uPrphyn_synth"/>
</dbReference>
<evidence type="ECO:0000313" key="2">
    <source>
        <dbReference type="EMBL" id="CAI4033726.1"/>
    </source>
</evidence>
<dbReference type="Pfam" id="PF02602">
    <property type="entry name" value="HEM4"/>
    <property type="match status" value="1"/>
</dbReference>
<dbReference type="InterPro" id="IPR039793">
    <property type="entry name" value="UROS/Hem4"/>
</dbReference>
<dbReference type="CDD" id="cd06578">
    <property type="entry name" value="HemD"/>
    <property type="match status" value="1"/>
</dbReference>
<feature type="domain" description="Tetrapyrrole biosynthesis uroporphyrinogen III synthase" evidence="1">
    <location>
        <begin position="27"/>
        <end position="269"/>
    </location>
</feature>
<sequence length="286" mass="31247">MSQSQPAEGTGFAGLHVAALESRMAESMANLIRRYGGEPLVVPALREIPLSDNHAAFEFSERLFVGQIDVVLLLTGVGTQTLVEVLATRHPIESITQALSRTTLVARGPKPVAALKRLGLTPALVVPEPNTWRDLLAALDQQGPVKDRRVAIQEYGVSNDELVRELMARGALVMPVPIYKWALPEDTAPLRNLLTEVTAGRIDVLLVTNAVQVEHVMQVLEREGKVEPFRTALKRMVVASIGPTASERLRSHGWPVDLEPSHPKMGVLVKEASEAAWRLLQGKRPA</sequence>
<dbReference type="PANTHER" id="PTHR40082">
    <property type="entry name" value="BLR5956 PROTEIN"/>
    <property type="match status" value="1"/>
</dbReference>
<name>A0AA86N394_9BACT</name>
<reference evidence="2" key="1">
    <citation type="submission" date="2022-10" db="EMBL/GenBank/DDBJ databases">
        <authorList>
            <person name="Koch H."/>
        </authorList>
    </citation>
    <scope>NUCLEOTIDE SEQUENCE</scope>
    <source>
        <strain evidence="2">DNF</strain>
    </source>
</reference>
<keyword evidence="3" id="KW-1185">Reference proteome</keyword>
<dbReference type="GO" id="GO:0006780">
    <property type="term" value="P:uroporphyrinogen III biosynthetic process"/>
    <property type="evidence" value="ECO:0007669"/>
    <property type="project" value="InterPro"/>
</dbReference>